<evidence type="ECO:0000259" key="2">
    <source>
        <dbReference type="Pfam" id="PF04782"/>
    </source>
</evidence>
<dbReference type="Pfam" id="PF04782">
    <property type="entry name" value="DUF632"/>
    <property type="match status" value="1"/>
</dbReference>
<dbReference type="PANTHER" id="PTHR21450:SF23">
    <property type="entry name" value="PROTEIN ALTERED PHOSPHATE STARVATION RESPONSE 1"/>
    <property type="match status" value="1"/>
</dbReference>
<dbReference type="AlphaFoldDB" id="A0ABC8KWV4"/>
<gene>
    <name evidence="3" type="ORF">ERUC_LOCUS29302</name>
</gene>
<evidence type="ECO:0000313" key="3">
    <source>
        <dbReference type="EMBL" id="CAH8363546.1"/>
    </source>
</evidence>
<evidence type="ECO:0000256" key="1">
    <source>
        <dbReference type="SAM" id="MobiDB-lite"/>
    </source>
</evidence>
<sequence length="87" mass="10128">MPGKGYGNDVAQRFEHSHMTNAESIKMEHEKKVEQVRRLEMKRADYVKTEKAKKDVEKLESQLTVSSQAIQSASYEIIKLRETELYP</sequence>
<reference evidence="3 4" key="1">
    <citation type="submission" date="2022-03" db="EMBL/GenBank/DDBJ databases">
        <authorList>
            <person name="Macdonald S."/>
            <person name="Ahmed S."/>
            <person name="Newling K."/>
        </authorList>
    </citation>
    <scope>NUCLEOTIDE SEQUENCE [LARGE SCALE GENOMIC DNA]</scope>
</reference>
<name>A0ABC8KWV4_ERUVS</name>
<dbReference type="EMBL" id="CAKOAT010362931">
    <property type="protein sequence ID" value="CAH8363546.1"/>
    <property type="molecule type" value="Genomic_DNA"/>
</dbReference>
<accession>A0ABC8KWV4</accession>
<dbReference type="InterPro" id="IPR006867">
    <property type="entry name" value="DUF632"/>
</dbReference>
<feature type="domain" description="DUF632" evidence="2">
    <location>
        <begin position="19"/>
        <end position="87"/>
    </location>
</feature>
<protein>
    <recommendedName>
        <fullName evidence="2">DUF632 domain-containing protein</fullName>
    </recommendedName>
</protein>
<evidence type="ECO:0000313" key="4">
    <source>
        <dbReference type="Proteomes" id="UP001642260"/>
    </source>
</evidence>
<keyword evidence="4" id="KW-1185">Reference proteome</keyword>
<proteinExistence type="predicted"/>
<feature type="region of interest" description="Disordered" evidence="1">
    <location>
        <begin position="1"/>
        <end position="29"/>
    </location>
</feature>
<dbReference type="Proteomes" id="UP001642260">
    <property type="component" value="Unassembled WGS sequence"/>
</dbReference>
<comment type="caution">
    <text evidence="3">The sequence shown here is derived from an EMBL/GenBank/DDBJ whole genome shotgun (WGS) entry which is preliminary data.</text>
</comment>
<dbReference type="PANTHER" id="PTHR21450">
    <property type="entry name" value="PROTEIN ALTERED PHOSPHATE STARVATION RESPONSE 1"/>
    <property type="match status" value="1"/>
</dbReference>
<organism evidence="3 4">
    <name type="scientific">Eruca vesicaria subsp. sativa</name>
    <name type="common">Garden rocket</name>
    <name type="synonym">Eruca sativa</name>
    <dbReference type="NCBI Taxonomy" id="29727"/>
    <lineage>
        <taxon>Eukaryota</taxon>
        <taxon>Viridiplantae</taxon>
        <taxon>Streptophyta</taxon>
        <taxon>Embryophyta</taxon>
        <taxon>Tracheophyta</taxon>
        <taxon>Spermatophyta</taxon>
        <taxon>Magnoliopsida</taxon>
        <taxon>eudicotyledons</taxon>
        <taxon>Gunneridae</taxon>
        <taxon>Pentapetalae</taxon>
        <taxon>rosids</taxon>
        <taxon>malvids</taxon>
        <taxon>Brassicales</taxon>
        <taxon>Brassicaceae</taxon>
        <taxon>Brassiceae</taxon>
        <taxon>Eruca</taxon>
    </lineage>
</organism>